<feature type="compositionally biased region" description="Basic and acidic residues" evidence="1">
    <location>
        <begin position="215"/>
        <end position="230"/>
    </location>
</feature>
<organism evidence="2 3">
    <name type="scientific">Blastomyces percursus</name>
    <dbReference type="NCBI Taxonomy" id="1658174"/>
    <lineage>
        <taxon>Eukaryota</taxon>
        <taxon>Fungi</taxon>
        <taxon>Dikarya</taxon>
        <taxon>Ascomycota</taxon>
        <taxon>Pezizomycotina</taxon>
        <taxon>Eurotiomycetes</taxon>
        <taxon>Eurotiomycetidae</taxon>
        <taxon>Onygenales</taxon>
        <taxon>Ajellomycetaceae</taxon>
        <taxon>Blastomyces</taxon>
    </lineage>
</organism>
<feature type="compositionally biased region" description="Pro residues" evidence="1">
    <location>
        <begin position="103"/>
        <end position="119"/>
    </location>
</feature>
<proteinExistence type="predicted"/>
<feature type="compositionally biased region" description="Pro residues" evidence="1">
    <location>
        <begin position="144"/>
        <end position="169"/>
    </location>
</feature>
<reference evidence="2 3" key="1">
    <citation type="submission" date="2015-08" db="EMBL/GenBank/DDBJ databases">
        <title>Emmonsia species relationships and genome sequence.</title>
        <authorList>
            <person name="Cuomo C.A."/>
            <person name="Schwartz I.S."/>
            <person name="Kenyon C."/>
            <person name="De Hoog G.S."/>
            <person name="Govender N.P."/>
            <person name="Botha A."/>
            <person name="Moreno L."/>
            <person name="De Vries M."/>
            <person name="Munoz J.F."/>
            <person name="Stielow J.B."/>
        </authorList>
    </citation>
    <scope>NUCLEOTIDE SEQUENCE [LARGE SCALE GENOMIC DNA]</scope>
    <source>
        <strain evidence="2 3">EI222</strain>
    </source>
</reference>
<keyword evidence="3" id="KW-1185">Reference proteome</keyword>
<sequence length="248" mass="25534">MRQDTEATGTTTTIRVTKTFVSTVIMPPIDTAPAPAPEPVPEPAPEPAPAPPGTNQKTPQQPPQEQPPRQNLKGGHIMTTTVYITACGPAYSPEPVQGENPPSVQPAQPPPVQPAPTPTETPAQEHAPPAPPAQVAPTQAPSREAPPPSPPPPPPPANQAPPNNPPPADGPGGEGERGGGGRGGGGRGHGKGHDDDRRKEKTYEDVHPVTVGEDGELRDGGRERGRDREGGGGLVGILTRAADELLFG</sequence>
<feature type="compositionally biased region" description="Basic and acidic residues" evidence="1">
    <location>
        <begin position="191"/>
        <end position="207"/>
    </location>
</feature>
<accession>A0A1J9PDS7</accession>
<feature type="region of interest" description="Disordered" evidence="1">
    <location>
        <begin position="25"/>
        <end position="234"/>
    </location>
</feature>
<dbReference type="EMBL" id="LGTZ01002365">
    <property type="protein sequence ID" value="OJD14760.1"/>
    <property type="molecule type" value="Genomic_DNA"/>
</dbReference>
<protein>
    <submittedName>
        <fullName evidence="2">Uncharacterized protein</fullName>
    </submittedName>
</protein>
<evidence type="ECO:0000313" key="3">
    <source>
        <dbReference type="Proteomes" id="UP000242791"/>
    </source>
</evidence>
<evidence type="ECO:0000256" key="1">
    <source>
        <dbReference type="SAM" id="MobiDB-lite"/>
    </source>
</evidence>
<evidence type="ECO:0000313" key="2">
    <source>
        <dbReference type="EMBL" id="OJD14760.1"/>
    </source>
</evidence>
<comment type="caution">
    <text evidence="2">The sequence shown here is derived from an EMBL/GenBank/DDBJ whole genome shotgun (WGS) entry which is preliminary data.</text>
</comment>
<dbReference type="VEuPathDB" id="FungiDB:ACJ73_09043"/>
<dbReference type="STRING" id="1658174.A0A1J9PDS7"/>
<name>A0A1J9PDS7_9EURO</name>
<gene>
    <name evidence="2" type="ORF">ACJ73_09043</name>
</gene>
<feature type="compositionally biased region" description="Pro residues" evidence="1">
    <location>
        <begin position="34"/>
        <end position="52"/>
    </location>
</feature>
<dbReference type="AlphaFoldDB" id="A0A1J9PDS7"/>
<dbReference type="Proteomes" id="UP000242791">
    <property type="component" value="Unassembled WGS sequence"/>
</dbReference>